<dbReference type="Proteomes" id="UP001165079">
    <property type="component" value="Unassembled WGS sequence"/>
</dbReference>
<accession>A0A9W6SDM8</accession>
<keyword evidence="2" id="KW-0472">Membrane</keyword>
<dbReference type="RefSeq" id="WP_285660555.1">
    <property type="nucleotide sequence ID" value="NZ_BSTX01000001.1"/>
</dbReference>
<feature type="compositionally biased region" description="Basic and acidic residues" evidence="1">
    <location>
        <begin position="7"/>
        <end position="29"/>
    </location>
</feature>
<feature type="region of interest" description="Disordered" evidence="1">
    <location>
        <begin position="1"/>
        <end position="32"/>
    </location>
</feature>
<name>A0A9W6SDM8_9ACTN</name>
<protein>
    <submittedName>
        <fullName evidence="3">Uncharacterized protein</fullName>
    </submittedName>
</protein>
<evidence type="ECO:0000313" key="3">
    <source>
        <dbReference type="EMBL" id="GLZ75314.1"/>
    </source>
</evidence>
<keyword evidence="4" id="KW-1185">Reference proteome</keyword>
<feature type="transmembrane region" description="Helical" evidence="2">
    <location>
        <begin position="35"/>
        <end position="55"/>
    </location>
</feature>
<evidence type="ECO:0000256" key="1">
    <source>
        <dbReference type="SAM" id="MobiDB-lite"/>
    </source>
</evidence>
<dbReference type="EMBL" id="BSTX01000001">
    <property type="protein sequence ID" value="GLZ75314.1"/>
    <property type="molecule type" value="Genomic_DNA"/>
</dbReference>
<evidence type="ECO:0000313" key="4">
    <source>
        <dbReference type="Proteomes" id="UP001165079"/>
    </source>
</evidence>
<organism evidence="3 4">
    <name type="scientific">Actinorhabdospora filicis</name>
    <dbReference type="NCBI Taxonomy" id="1785913"/>
    <lineage>
        <taxon>Bacteria</taxon>
        <taxon>Bacillati</taxon>
        <taxon>Actinomycetota</taxon>
        <taxon>Actinomycetes</taxon>
        <taxon>Micromonosporales</taxon>
        <taxon>Micromonosporaceae</taxon>
        <taxon>Actinorhabdospora</taxon>
    </lineage>
</organism>
<feature type="region of interest" description="Disordered" evidence="1">
    <location>
        <begin position="58"/>
        <end position="96"/>
    </location>
</feature>
<evidence type="ECO:0000256" key="2">
    <source>
        <dbReference type="SAM" id="Phobius"/>
    </source>
</evidence>
<feature type="compositionally biased region" description="Low complexity" evidence="1">
    <location>
        <begin position="68"/>
        <end position="83"/>
    </location>
</feature>
<keyword evidence="2" id="KW-0812">Transmembrane</keyword>
<comment type="caution">
    <text evidence="3">The sequence shown here is derived from an EMBL/GenBank/DDBJ whole genome shotgun (WGS) entry which is preliminary data.</text>
</comment>
<dbReference type="AlphaFoldDB" id="A0A9W6SDM8"/>
<gene>
    <name evidence="3" type="ORF">Afil01_01210</name>
</gene>
<sequence length="96" mass="10051">MPSTKGKARERELARAKAERQAARRAASERKRRQITAGVIIGLIAVIVVGGLWLWGVFDSDPKPENPAPATSTSSEPSDAPSDQPSEPSAGESGAA</sequence>
<keyword evidence="2" id="KW-1133">Transmembrane helix</keyword>
<reference evidence="3" key="1">
    <citation type="submission" date="2023-03" db="EMBL/GenBank/DDBJ databases">
        <title>Actinorhabdospora filicis NBRC 111898.</title>
        <authorList>
            <person name="Ichikawa N."/>
            <person name="Sato H."/>
            <person name="Tonouchi N."/>
        </authorList>
    </citation>
    <scope>NUCLEOTIDE SEQUENCE</scope>
    <source>
        <strain evidence="3">NBRC 111898</strain>
    </source>
</reference>
<proteinExistence type="predicted"/>